<organism evidence="4 5">
    <name type="scientific">Liquorilactobacillus nagelii</name>
    <dbReference type="NCBI Taxonomy" id="82688"/>
    <lineage>
        <taxon>Bacteria</taxon>
        <taxon>Bacillati</taxon>
        <taxon>Bacillota</taxon>
        <taxon>Bacilli</taxon>
        <taxon>Lactobacillales</taxon>
        <taxon>Lactobacillaceae</taxon>
        <taxon>Liquorilactobacillus</taxon>
    </lineage>
</organism>
<dbReference type="Gene3D" id="3.30.360.10">
    <property type="entry name" value="Dihydrodipicolinate Reductase, domain 2"/>
    <property type="match status" value="1"/>
</dbReference>
<evidence type="ECO:0000259" key="3">
    <source>
        <dbReference type="Pfam" id="PF02894"/>
    </source>
</evidence>
<protein>
    <recommendedName>
        <fullName evidence="6">Inositol 2-dehydrogenase</fullName>
    </recommendedName>
</protein>
<feature type="domain" description="Gfo/Idh/MocA-like oxidoreductase N-terminal" evidence="2">
    <location>
        <begin position="3"/>
        <end position="124"/>
    </location>
</feature>
<reference evidence="4 5" key="1">
    <citation type="submission" date="2016-11" db="EMBL/GenBank/DDBJ databases">
        <title>Interaction between Lactobacillus species and yeast in water kefir.</title>
        <authorList>
            <person name="Behr J."/>
            <person name="Xu D."/>
            <person name="Vogel R.F."/>
        </authorList>
    </citation>
    <scope>NUCLEOTIDE SEQUENCE [LARGE SCALE GENOMIC DNA]</scope>
    <source>
        <strain evidence="4 5">TMW 1.1827</strain>
    </source>
</reference>
<sequence>MLKLGLVGCGAIAHTHTANIVNHLKGAQITQVYDVFSAAAKKIIRDYKLKAEIAPSIDDLVNSPDVDAILVCSRNDAHVEPILAAIKAHKPVFSEKPLATTLTDCQKIVAAEVKEGQRFVQVGFMRRYDPFYQQLKETIDTGKIGQPLMGYCRHFTAEPATNYFETPNMINDAFIHEIDIIHWLFNDDYNSVQVQFARQNSLNKNENLTDPQIATVKMKHGAIVNTYLTQNAQYGYDVKCQVIGEKGIAELPDMPKLEIHQAGKIYHEIDHDWTYRFAEAYQLEMQDFIDHAQNNEAPAGPTAWDGLIAAVIADNAIKSQSSQQAIKIELPEQPQLYQSK</sequence>
<gene>
    <name evidence="4" type="ORF">BSQ50_05805</name>
</gene>
<evidence type="ECO:0000313" key="5">
    <source>
        <dbReference type="Proteomes" id="UP000324497"/>
    </source>
</evidence>
<comment type="similarity">
    <text evidence="1">Belongs to the Gfo/Idh/MocA family.</text>
</comment>
<dbReference type="InterPro" id="IPR050424">
    <property type="entry name" value="Gfo-Idh-MocA_inositol_DH"/>
</dbReference>
<dbReference type="InterPro" id="IPR000683">
    <property type="entry name" value="Gfo/Idh/MocA-like_OxRdtase_N"/>
</dbReference>
<dbReference type="RefSeq" id="WP_148126701.1">
    <property type="nucleotide sequence ID" value="NZ_CP018180.1"/>
</dbReference>
<evidence type="ECO:0000259" key="2">
    <source>
        <dbReference type="Pfam" id="PF01408"/>
    </source>
</evidence>
<dbReference type="PANTHER" id="PTHR43593">
    <property type="match status" value="1"/>
</dbReference>
<feature type="domain" description="Gfo/Idh/MocA-like oxidoreductase C-terminal" evidence="3">
    <location>
        <begin position="136"/>
        <end position="327"/>
    </location>
</feature>
<dbReference type="InterPro" id="IPR004104">
    <property type="entry name" value="Gfo/Idh/MocA-like_OxRdtase_C"/>
</dbReference>
<dbReference type="SUPFAM" id="SSF55347">
    <property type="entry name" value="Glyceraldehyde-3-phosphate dehydrogenase-like, C-terminal domain"/>
    <property type="match status" value="1"/>
</dbReference>
<evidence type="ECO:0008006" key="6">
    <source>
        <dbReference type="Google" id="ProtNLM"/>
    </source>
</evidence>
<dbReference type="GO" id="GO:0000166">
    <property type="term" value="F:nucleotide binding"/>
    <property type="evidence" value="ECO:0007669"/>
    <property type="project" value="InterPro"/>
</dbReference>
<dbReference type="KEGG" id="lng:BSQ50_05805"/>
<dbReference type="Pfam" id="PF02894">
    <property type="entry name" value="GFO_IDH_MocA_C"/>
    <property type="match status" value="1"/>
</dbReference>
<dbReference type="InterPro" id="IPR036291">
    <property type="entry name" value="NAD(P)-bd_dom_sf"/>
</dbReference>
<dbReference type="Proteomes" id="UP000324497">
    <property type="component" value="Chromosome"/>
</dbReference>
<dbReference type="Pfam" id="PF01408">
    <property type="entry name" value="GFO_IDH_MocA"/>
    <property type="match status" value="1"/>
</dbReference>
<name>A0A3Q8CM80_9LACO</name>
<dbReference type="Gene3D" id="3.40.50.720">
    <property type="entry name" value="NAD(P)-binding Rossmann-like Domain"/>
    <property type="match status" value="1"/>
</dbReference>
<keyword evidence="5" id="KW-1185">Reference proteome</keyword>
<dbReference type="PANTHER" id="PTHR43593:SF1">
    <property type="entry name" value="INOSITOL 2-DEHYDROGENASE"/>
    <property type="match status" value="1"/>
</dbReference>
<evidence type="ECO:0000313" key="4">
    <source>
        <dbReference type="EMBL" id="AUJ32112.1"/>
    </source>
</evidence>
<dbReference type="SUPFAM" id="SSF51735">
    <property type="entry name" value="NAD(P)-binding Rossmann-fold domains"/>
    <property type="match status" value="1"/>
</dbReference>
<proteinExistence type="inferred from homology"/>
<evidence type="ECO:0000256" key="1">
    <source>
        <dbReference type="ARBA" id="ARBA00010928"/>
    </source>
</evidence>
<accession>A0A3Q8CM80</accession>
<dbReference type="AlphaFoldDB" id="A0A3Q8CM80"/>
<dbReference type="EMBL" id="CP018180">
    <property type="protein sequence ID" value="AUJ32112.1"/>
    <property type="molecule type" value="Genomic_DNA"/>
</dbReference>